<accession>A0ABD5LKS6</accession>
<evidence type="ECO:0000313" key="2">
    <source>
        <dbReference type="Proteomes" id="UP001438189"/>
    </source>
</evidence>
<proteinExistence type="predicted"/>
<evidence type="ECO:0000313" key="1">
    <source>
        <dbReference type="EMBL" id="MES4992415.1"/>
    </source>
</evidence>
<reference evidence="1 2" key="1">
    <citation type="submission" date="2024-06" db="EMBL/GenBank/DDBJ databases">
        <title>Genome sequencing of Agrobacterium spp. from tobacco in Serbia.</title>
        <authorList>
            <person name="Ilicic R.J."/>
            <person name="Studholme D.J."/>
            <person name="Jelusic A."/>
            <person name="Barac G."/>
            <person name="Bagi F."/>
            <person name="Popovic Milovanovic T."/>
        </authorList>
    </citation>
    <scope>NUCLEOTIDE SEQUENCE [LARGE SCALE GENOMIC DNA]</scope>
    <source>
        <strain evidence="1 2">DA1</strain>
    </source>
</reference>
<dbReference type="EMBL" id="JBETME010000008">
    <property type="protein sequence ID" value="MES4992415.1"/>
    <property type="molecule type" value="Genomic_DNA"/>
</dbReference>
<dbReference type="Proteomes" id="UP001438189">
    <property type="component" value="Unassembled WGS sequence"/>
</dbReference>
<dbReference type="AlphaFoldDB" id="A0ABD5LKS6"/>
<comment type="caution">
    <text evidence="1">The sequence shown here is derived from an EMBL/GenBank/DDBJ whole genome shotgun (WGS) entry which is preliminary data.</text>
</comment>
<name>A0ABD5LKS6_AGRRD</name>
<organism evidence="1 2">
    <name type="scientific">Agrobacterium radiobacter</name>
    <dbReference type="NCBI Taxonomy" id="362"/>
    <lineage>
        <taxon>Bacteria</taxon>
        <taxon>Pseudomonadati</taxon>
        <taxon>Pseudomonadota</taxon>
        <taxon>Alphaproteobacteria</taxon>
        <taxon>Hyphomicrobiales</taxon>
        <taxon>Rhizobiaceae</taxon>
        <taxon>Rhizobium/Agrobacterium group</taxon>
        <taxon>Agrobacterium</taxon>
        <taxon>Agrobacterium tumefaciens complex</taxon>
    </lineage>
</organism>
<sequence>MRFREYFLCGAVGFSAMVSSSQAKEVEFDHTKLDLAKLIECRATVPEYSRLGAWLKMEPQALEKLGWQQADSGNPFIEQYRLDKPVAVFATQTRDVAFAGYGLLAVLDHDAEHDLARELDVPTLFDQSGRFERVIAEGTDDSNALIAVKTRVSLQISTFESHPGKIFAGCSYSFSLEVQE</sequence>
<dbReference type="RefSeq" id="WP_353574373.1">
    <property type="nucleotide sequence ID" value="NZ_JBETME010000008.1"/>
</dbReference>
<protein>
    <submittedName>
        <fullName evidence="1">Uncharacterized protein</fullName>
    </submittedName>
</protein>
<gene>
    <name evidence="1" type="ORF">ABVB70_18930</name>
</gene>